<reference evidence="1" key="1">
    <citation type="journal article" date="2023" name="IMA Fungus">
        <title>Comparative genomic study of the Penicillium genus elucidates a diverse pangenome and 15 lateral gene transfer events.</title>
        <authorList>
            <person name="Petersen C."/>
            <person name="Sorensen T."/>
            <person name="Nielsen M.R."/>
            <person name="Sondergaard T.E."/>
            <person name="Sorensen J.L."/>
            <person name="Fitzpatrick D.A."/>
            <person name="Frisvad J.C."/>
            <person name="Nielsen K.L."/>
        </authorList>
    </citation>
    <scope>NUCLEOTIDE SEQUENCE</scope>
    <source>
        <strain evidence="1">IBT 12815</strain>
    </source>
</reference>
<protein>
    <submittedName>
        <fullName evidence="1">Uncharacterized protein</fullName>
    </submittedName>
</protein>
<reference evidence="1" key="2">
    <citation type="submission" date="2023-01" db="EMBL/GenBank/DDBJ databases">
        <authorList>
            <person name="Petersen C."/>
        </authorList>
    </citation>
    <scope>NUCLEOTIDE SEQUENCE</scope>
    <source>
        <strain evidence="1">IBT 12815</strain>
    </source>
</reference>
<accession>A0AAD6H6D1</accession>
<dbReference type="RefSeq" id="XP_056755524.1">
    <property type="nucleotide sequence ID" value="XM_056895776.1"/>
</dbReference>
<gene>
    <name evidence="1" type="ORF">N7537_004719</name>
</gene>
<dbReference type="AlphaFoldDB" id="A0AAD6H6D1"/>
<sequence length="69" mass="7654">MPDGFIGSKIAWQNCTAVLDERLDDVASSSSAHPYNALLHGGVYLRHAFSPSAQGWRTNRFAIASRFWT</sequence>
<organism evidence="1 2">
    <name type="scientific">Penicillium hordei</name>
    <dbReference type="NCBI Taxonomy" id="40994"/>
    <lineage>
        <taxon>Eukaryota</taxon>
        <taxon>Fungi</taxon>
        <taxon>Dikarya</taxon>
        <taxon>Ascomycota</taxon>
        <taxon>Pezizomycotina</taxon>
        <taxon>Eurotiomycetes</taxon>
        <taxon>Eurotiomycetidae</taxon>
        <taxon>Eurotiales</taxon>
        <taxon>Aspergillaceae</taxon>
        <taxon>Penicillium</taxon>
    </lineage>
</organism>
<name>A0AAD6H6D1_9EURO</name>
<evidence type="ECO:0000313" key="1">
    <source>
        <dbReference type="EMBL" id="KAJ5608100.1"/>
    </source>
</evidence>
<dbReference type="EMBL" id="JAQJAE010000002">
    <property type="protein sequence ID" value="KAJ5608100.1"/>
    <property type="molecule type" value="Genomic_DNA"/>
</dbReference>
<comment type="caution">
    <text evidence="1">The sequence shown here is derived from an EMBL/GenBank/DDBJ whole genome shotgun (WGS) entry which is preliminary data.</text>
</comment>
<proteinExistence type="predicted"/>
<keyword evidence="2" id="KW-1185">Reference proteome</keyword>
<dbReference type="GeneID" id="81586018"/>
<evidence type="ECO:0000313" key="2">
    <source>
        <dbReference type="Proteomes" id="UP001213799"/>
    </source>
</evidence>
<dbReference type="Proteomes" id="UP001213799">
    <property type="component" value="Unassembled WGS sequence"/>
</dbReference>